<keyword evidence="9" id="KW-1185">Reference proteome</keyword>
<feature type="coiled-coil region" evidence="4">
    <location>
        <begin position="1062"/>
        <end position="1109"/>
    </location>
</feature>
<keyword evidence="1" id="KW-0547">Nucleotide-binding</keyword>
<dbReference type="Gene3D" id="3.40.50.10810">
    <property type="entry name" value="Tandem AAA-ATPase domain"/>
    <property type="match status" value="1"/>
</dbReference>
<dbReference type="CDD" id="cd18793">
    <property type="entry name" value="SF2_C_SNF"/>
    <property type="match status" value="1"/>
</dbReference>
<dbReference type="CDD" id="cd18008">
    <property type="entry name" value="DEXDc_SHPRH-like"/>
    <property type="match status" value="1"/>
</dbReference>
<feature type="compositionally biased region" description="Gly residues" evidence="5">
    <location>
        <begin position="1"/>
        <end position="13"/>
    </location>
</feature>
<evidence type="ECO:0000256" key="5">
    <source>
        <dbReference type="SAM" id="MobiDB-lite"/>
    </source>
</evidence>
<dbReference type="EMBL" id="JAULSV010000005">
    <property type="protein sequence ID" value="KAK0643518.1"/>
    <property type="molecule type" value="Genomic_DNA"/>
</dbReference>
<dbReference type="InterPro" id="IPR049730">
    <property type="entry name" value="SNF2/RAD54-like_C"/>
</dbReference>
<dbReference type="Proteomes" id="UP001174936">
    <property type="component" value="Unassembled WGS sequence"/>
</dbReference>
<organism evidence="8 9">
    <name type="scientific">Cercophora newfieldiana</name>
    <dbReference type="NCBI Taxonomy" id="92897"/>
    <lineage>
        <taxon>Eukaryota</taxon>
        <taxon>Fungi</taxon>
        <taxon>Dikarya</taxon>
        <taxon>Ascomycota</taxon>
        <taxon>Pezizomycotina</taxon>
        <taxon>Sordariomycetes</taxon>
        <taxon>Sordariomycetidae</taxon>
        <taxon>Sordariales</taxon>
        <taxon>Lasiosphaeriaceae</taxon>
        <taxon>Cercophora</taxon>
    </lineage>
</organism>
<dbReference type="SMART" id="SM00490">
    <property type="entry name" value="HELICc"/>
    <property type="match status" value="1"/>
</dbReference>
<dbReference type="GO" id="GO:0005634">
    <property type="term" value="C:nucleus"/>
    <property type="evidence" value="ECO:0007669"/>
    <property type="project" value="TreeGrafter"/>
</dbReference>
<dbReference type="SUPFAM" id="SSF52540">
    <property type="entry name" value="P-loop containing nucleoside triphosphate hydrolases"/>
    <property type="match status" value="2"/>
</dbReference>
<dbReference type="PANTHER" id="PTHR45626">
    <property type="entry name" value="TRANSCRIPTION TERMINATION FACTOR 2-RELATED"/>
    <property type="match status" value="1"/>
</dbReference>
<dbReference type="Gene3D" id="3.40.50.300">
    <property type="entry name" value="P-loop containing nucleotide triphosphate hydrolases"/>
    <property type="match status" value="1"/>
</dbReference>
<dbReference type="PROSITE" id="PS51192">
    <property type="entry name" value="HELICASE_ATP_BIND_1"/>
    <property type="match status" value="1"/>
</dbReference>
<name>A0AA39Y0A5_9PEZI</name>
<evidence type="ECO:0000259" key="6">
    <source>
        <dbReference type="PROSITE" id="PS51192"/>
    </source>
</evidence>
<reference evidence="8" key="1">
    <citation type="submission" date="2023-06" db="EMBL/GenBank/DDBJ databases">
        <title>Genome-scale phylogeny and comparative genomics of the fungal order Sordariales.</title>
        <authorList>
            <consortium name="Lawrence Berkeley National Laboratory"/>
            <person name="Hensen N."/>
            <person name="Bonometti L."/>
            <person name="Westerberg I."/>
            <person name="Brannstrom I.O."/>
            <person name="Guillou S."/>
            <person name="Cros-Aarteil S."/>
            <person name="Calhoun S."/>
            <person name="Haridas S."/>
            <person name="Kuo A."/>
            <person name="Mondo S."/>
            <person name="Pangilinan J."/>
            <person name="Riley R."/>
            <person name="Labutti K."/>
            <person name="Andreopoulos B."/>
            <person name="Lipzen A."/>
            <person name="Chen C."/>
            <person name="Yanf M."/>
            <person name="Daum C."/>
            <person name="Ng V."/>
            <person name="Clum A."/>
            <person name="Steindorff A."/>
            <person name="Ohm R."/>
            <person name="Martin F."/>
            <person name="Silar P."/>
            <person name="Natvig D."/>
            <person name="Lalanne C."/>
            <person name="Gautier V."/>
            <person name="Ament-Velasquez S.L."/>
            <person name="Kruys A."/>
            <person name="Hutchinson M.I."/>
            <person name="Powell A.J."/>
            <person name="Barry K."/>
            <person name="Miller A.N."/>
            <person name="Grigoriev I.V."/>
            <person name="Debuchy R."/>
            <person name="Gladieux P."/>
            <person name="Thoren M.H."/>
            <person name="Johannesson H."/>
        </authorList>
    </citation>
    <scope>NUCLEOTIDE SEQUENCE</scope>
    <source>
        <strain evidence="8">SMH2532-1</strain>
    </source>
</reference>
<feature type="region of interest" description="Disordered" evidence="5">
    <location>
        <begin position="106"/>
        <end position="175"/>
    </location>
</feature>
<comment type="caution">
    <text evidence="8">The sequence shown here is derived from an EMBL/GenBank/DDBJ whole genome shotgun (WGS) entry which is preliminary data.</text>
</comment>
<dbReference type="GO" id="GO:0008094">
    <property type="term" value="F:ATP-dependent activity, acting on DNA"/>
    <property type="evidence" value="ECO:0007669"/>
    <property type="project" value="TreeGrafter"/>
</dbReference>
<protein>
    <submittedName>
        <fullName evidence="8">DNA repair and recombination protein RAD5C</fullName>
    </submittedName>
</protein>
<dbReference type="Pfam" id="PF00271">
    <property type="entry name" value="Helicase_C"/>
    <property type="match status" value="1"/>
</dbReference>
<dbReference type="PROSITE" id="PS51194">
    <property type="entry name" value="HELICASE_CTER"/>
    <property type="match status" value="1"/>
</dbReference>
<evidence type="ECO:0000259" key="7">
    <source>
        <dbReference type="PROSITE" id="PS51194"/>
    </source>
</evidence>
<feature type="domain" description="Helicase ATP-binding" evidence="6">
    <location>
        <begin position="453"/>
        <end position="661"/>
    </location>
</feature>
<evidence type="ECO:0000256" key="4">
    <source>
        <dbReference type="SAM" id="Coils"/>
    </source>
</evidence>
<dbReference type="InterPro" id="IPR014001">
    <property type="entry name" value="Helicase_ATP-bd"/>
</dbReference>
<accession>A0AA39Y0A5</accession>
<dbReference type="InterPro" id="IPR001650">
    <property type="entry name" value="Helicase_C-like"/>
</dbReference>
<dbReference type="GO" id="GO:0006281">
    <property type="term" value="P:DNA repair"/>
    <property type="evidence" value="ECO:0007669"/>
    <property type="project" value="TreeGrafter"/>
</dbReference>
<feature type="compositionally biased region" description="Basic and acidic residues" evidence="5">
    <location>
        <begin position="145"/>
        <end position="157"/>
    </location>
</feature>
<evidence type="ECO:0000256" key="3">
    <source>
        <dbReference type="ARBA" id="ARBA00022840"/>
    </source>
</evidence>
<keyword evidence="4" id="KW-0175">Coiled coil</keyword>
<dbReference type="PANTHER" id="PTHR45626:SF52">
    <property type="entry name" value="SINGLE-STRANDED DNA-DEPENDENT ATPASE (EUROFUNG)"/>
    <property type="match status" value="1"/>
</dbReference>
<keyword evidence="2" id="KW-0378">Hydrolase</keyword>
<feature type="domain" description="Helicase C-terminal" evidence="7">
    <location>
        <begin position="932"/>
        <end position="1096"/>
    </location>
</feature>
<keyword evidence="3" id="KW-0067">ATP-binding</keyword>
<evidence type="ECO:0000313" key="9">
    <source>
        <dbReference type="Proteomes" id="UP001174936"/>
    </source>
</evidence>
<evidence type="ECO:0000256" key="2">
    <source>
        <dbReference type="ARBA" id="ARBA00022801"/>
    </source>
</evidence>
<dbReference type="AlphaFoldDB" id="A0AA39Y0A5"/>
<dbReference type="Pfam" id="PF00176">
    <property type="entry name" value="SNF2-rel_dom"/>
    <property type="match status" value="1"/>
</dbReference>
<dbReference type="GO" id="GO:0016787">
    <property type="term" value="F:hydrolase activity"/>
    <property type="evidence" value="ECO:0007669"/>
    <property type="project" value="UniProtKB-KW"/>
</dbReference>
<sequence length="1111" mass="124287">MDTGSQGNGGDQMGGPVSPTPAMSWQAAALLNPRGSMSTPSSSTPTSTPLASTLNHLANGSQPPDAPAFQFSNRAGSYIDLTGAVYERPNSNGLVPNGFGRQIERLNNVQERPAVPQPKRRKTQTESDPPHAGSFYGGSSGMLGDHLKQQPEPDSGRHKPALKPAETVDLTDNDNDAADVQMISSPARDEEVCFGMVDGAKVNCHTLPHPKPGAYSLGGPNTWPQVKVVLKRITSTENYEISVYDCTRKIFGVLDSKTARCLSYLLDRGQFGIRTDCRIPSRRKEPGEEIAGQPISRAIKVELMLYGPKRLLSTVGLLFQRCSMTLLTPVRVDAGVKVLVPPTARTTPAPAANPATYSSAPVAVRSVDEIRNDVLGVFDSLLKSDDLPELDPSPVITTPLLKHQRQALYFMTSRERDSVPVADDTVVRSTWRCKKDRLGGTVYHNLVTNQIQRERPPEALGGILADMMGLGKTLSVLSLVVSTLKEASEWAKLEPVQPKAPEKKPTNAFHPPKPQALDLTPVSLNGKSTLLICPLSTVTNWEEQLKQHIQPGSVTHHIYHGPNREKDPKKLAQFDLVITTYGSVSSELNSRSKRKRGLYPLEQIAWFRVVLDEAHMIREHNTLAFKSICRLQASRRWAVTGTPVQNKLEDLASLLAFLRLKPFDERSKFVQYIITPFKNADPEIVPKLRVLIDTITIRRLKDKINLPKRTDEIIRLDFTEKERQIYDWFNVNTAERVRVLTGQASQERIAGKAMIHILRSILQLRLICAHGKDLLNDADLAELKGMTVDTPIDLSDEEDEKHVLPEGKAYEFYYLLQEANGDSCAKCQNKLGSEEVVELDVDRQEDVLGYMSPAQCVHIYCPACFNTLLRQHNSQRCEDCCNRDKHSFVAISRRRAMLEHESRVAKKSQGTVQKNVKDREDEEYVPHTKTRALVDELMGHKRRSQANPHERPYKSVVFSGWTSHLDLIEKALNQAGITFTRLDGKMTRNARNQAMEEFRDNPNVQVILVSIMAGGLGLNLTTANTVYVMEPQFNPAAEAQAIDRVHRLGQTREVRTVRFIMHNSFEDKMLELQDKKKKLANLSLDDRDKEKIMNRNDAAKQRLLDLRSLFK</sequence>
<evidence type="ECO:0000256" key="1">
    <source>
        <dbReference type="ARBA" id="ARBA00022741"/>
    </source>
</evidence>
<proteinExistence type="predicted"/>
<dbReference type="SMART" id="SM00487">
    <property type="entry name" value="DEXDc"/>
    <property type="match status" value="1"/>
</dbReference>
<feature type="compositionally biased region" description="Low complexity" evidence="5">
    <location>
        <begin position="36"/>
        <end position="53"/>
    </location>
</feature>
<gene>
    <name evidence="8" type="ORF">B0T16DRAFT_438049</name>
</gene>
<dbReference type="InterPro" id="IPR038718">
    <property type="entry name" value="SNF2-like_sf"/>
</dbReference>
<dbReference type="InterPro" id="IPR050628">
    <property type="entry name" value="SNF2_RAD54_helicase_TF"/>
</dbReference>
<dbReference type="GO" id="GO:0005524">
    <property type="term" value="F:ATP binding"/>
    <property type="evidence" value="ECO:0007669"/>
    <property type="project" value="UniProtKB-KW"/>
</dbReference>
<evidence type="ECO:0000313" key="8">
    <source>
        <dbReference type="EMBL" id="KAK0643518.1"/>
    </source>
</evidence>
<dbReference type="InterPro" id="IPR027417">
    <property type="entry name" value="P-loop_NTPase"/>
</dbReference>
<feature type="region of interest" description="Disordered" evidence="5">
    <location>
        <begin position="1"/>
        <end position="71"/>
    </location>
</feature>
<dbReference type="InterPro" id="IPR000330">
    <property type="entry name" value="SNF2_N"/>
</dbReference>